<reference evidence="19 20" key="1">
    <citation type="submission" date="2019-06" db="EMBL/GenBank/DDBJ databases">
        <title>Draft genomes of female and male turbot (Scophthalmus maximus).</title>
        <authorList>
            <person name="Xu H."/>
            <person name="Xu X.-W."/>
            <person name="Shao C."/>
            <person name="Chen S."/>
        </authorList>
    </citation>
    <scope>NUCLEOTIDE SEQUENCE [LARGE SCALE GENOMIC DNA]</scope>
    <source>
        <strain evidence="19">Ysfricsl-2016a</strain>
        <tissue evidence="19">Blood</tissue>
    </source>
</reference>
<evidence type="ECO:0000256" key="5">
    <source>
        <dbReference type="ARBA" id="ARBA00022723"/>
    </source>
</evidence>
<evidence type="ECO:0000256" key="14">
    <source>
        <dbReference type="PROSITE-ProRule" id="PRU00042"/>
    </source>
</evidence>
<dbReference type="EMBL" id="VEVO01000001">
    <property type="protein sequence ID" value="KAF0047547.1"/>
    <property type="molecule type" value="Genomic_DNA"/>
</dbReference>
<accession>A0A6A4TKZ2</accession>
<feature type="compositionally biased region" description="Basic and acidic residues" evidence="16">
    <location>
        <begin position="332"/>
        <end position="341"/>
    </location>
</feature>
<evidence type="ECO:0000256" key="12">
    <source>
        <dbReference type="ARBA" id="ARBA00023242"/>
    </source>
</evidence>
<name>A0A6A4TKZ2_SCOMX</name>
<feature type="region of interest" description="Disordered" evidence="16">
    <location>
        <begin position="293"/>
        <end position="346"/>
    </location>
</feature>
<proteinExistence type="inferred from homology"/>
<feature type="compositionally biased region" description="Basic residues" evidence="16">
    <location>
        <begin position="1576"/>
        <end position="1585"/>
    </location>
</feature>
<feature type="compositionally biased region" description="Polar residues" evidence="16">
    <location>
        <begin position="753"/>
        <end position="781"/>
    </location>
</feature>
<dbReference type="InterPro" id="IPR004018">
    <property type="entry name" value="RPEL_repeat"/>
</dbReference>
<feature type="compositionally biased region" description="Basic and acidic residues" evidence="16">
    <location>
        <begin position="1920"/>
        <end position="1934"/>
    </location>
</feature>
<feature type="compositionally biased region" description="Polar residues" evidence="16">
    <location>
        <begin position="806"/>
        <end position="818"/>
    </location>
</feature>
<feature type="compositionally biased region" description="Polar residues" evidence="16">
    <location>
        <begin position="132"/>
        <end position="144"/>
    </location>
</feature>
<evidence type="ECO:0000259" key="17">
    <source>
        <dbReference type="PROSITE" id="PS50157"/>
    </source>
</evidence>
<feature type="region of interest" description="Disordered" evidence="16">
    <location>
        <begin position="750"/>
        <end position="941"/>
    </location>
</feature>
<dbReference type="SMART" id="SM00272">
    <property type="entry name" value="END"/>
    <property type="match status" value="2"/>
</dbReference>
<feature type="region of interest" description="Disordered" evidence="16">
    <location>
        <begin position="1499"/>
        <end position="1668"/>
    </location>
</feature>
<dbReference type="GO" id="GO:0000978">
    <property type="term" value="F:RNA polymerase II cis-regulatory region sequence-specific DNA binding"/>
    <property type="evidence" value="ECO:0007669"/>
    <property type="project" value="TreeGrafter"/>
</dbReference>
<gene>
    <name evidence="19" type="ORF">F2P81_001180</name>
</gene>
<dbReference type="Gene3D" id="3.30.160.60">
    <property type="entry name" value="Classic Zinc Finger"/>
    <property type="match status" value="2"/>
</dbReference>
<dbReference type="InterPro" id="IPR020475">
    <property type="entry name" value="Endothelin"/>
</dbReference>
<dbReference type="PROSITE" id="PS00270">
    <property type="entry name" value="ENDOTHELIN"/>
    <property type="match status" value="2"/>
</dbReference>
<keyword evidence="6" id="KW-0677">Repeat</keyword>
<dbReference type="GO" id="GO:0042310">
    <property type="term" value="P:vasoconstriction"/>
    <property type="evidence" value="ECO:0007669"/>
    <property type="project" value="UniProtKB-KW"/>
</dbReference>
<evidence type="ECO:0000256" key="11">
    <source>
        <dbReference type="ARBA" id="ARBA00023163"/>
    </source>
</evidence>
<evidence type="ECO:0000256" key="13">
    <source>
        <dbReference type="ARBA" id="ARBA00023322"/>
    </source>
</evidence>
<dbReference type="PROSITE" id="PS51073">
    <property type="entry name" value="RPEL"/>
    <property type="match status" value="1"/>
</dbReference>
<dbReference type="PROSITE" id="PS51811">
    <property type="entry name" value="ZF_CCHC_HIVEP"/>
    <property type="match status" value="1"/>
</dbReference>
<feature type="region of interest" description="Disordered" evidence="16">
    <location>
        <begin position="482"/>
        <end position="515"/>
    </location>
</feature>
<keyword evidence="8" id="KW-0862">Zinc</keyword>
<feature type="region of interest" description="Disordered" evidence="16">
    <location>
        <begin position="359"/>
        <end position="408"/>
    </location>
</feature>
<evidence type="ECO:0000256" key="2">
    <source>
        <dbReference type="ARBA" id="ARBA00004613"/>
    </source>
</evidence>
<dbReference type="InterPro" id="IPR036236">
    <property type="entry name" value="Znf_C2H2_sf"/>
</dbReference>
<feature type="region of interest" description="Disordered" evidence="16">
    <location>
        <begin position="1064"/>
        <end position="1087"/>
    </location>
</feature>
<dbReference type="PROSITE" id="PS00028">
    <property type="entry name" value="ZINC_FINGER_C2H2_1"/>
    <property type="match status" value="2"/>
</dbReference>
<dbReference type="PANTHER" id="PTHR45944">
    <property type="entry name" value="SCHNURRI, ISOFORM F"/>
    <property type="match status" value="1"/>
</dbReference>
<feature type="repeat" description="RPEL" evidence="15">
    <location>
        <begin position="2132"/>
        <end position="2157"/>
    </location>
</feature>
<feature type="compositionally biased region" description="Basic residues" evidence="16">
    <location>
        <begin position="146"/>
        <end position="170"/>
    </location>
</feature>
<feature type="compositionally biased region" description="Low complexity" evidence="16">
    <location>
        <begin position="188"/>
        <end position="209"/>
    </location>
</feature>
<keyword evidence="5" id="KW-0479">Metal-binding</keyword>
<evidence type="ECO:0000313" key="20">
    <source>
        <dbReference type="Proteomes" id="UP000438429"/>
    </source>
</evidence>
<evidence type="ECO:0000256" key="15">
    <source>
        <dbReference type="PROSITE-ProRule" id="PRU00401"/>
    </source>
</evidence>
<feature type="region of interest" description="Disordered" evidence="16">
    <location>
        <begin position="104"/>
        <end position="233"/>
    </location>
</feature>
<keyword evidence="13" id="KW-0839">Vasoconstrictor</keyword>
<feature type="compositionally biased region" description="Polar residues" evidence="16">
    <location>
        <begin position="856"/>
        <end position="865"/>
    </location>
</feature>
<dbReference type="SMART" id="SM00355">
    <property type="entry name" value="ZnF_C2H2"/>
    <property type="match status" value="3"/>
</dbReference>
<dbReference type="InterPro" id="IPR034729">
    <property type="entry name" value="Znf_CCHC_HIVEP"/>
</dbReference>
<dbReference type="Pfam" id="PF00096">
    <property type="entry name" value="zf-C2H2"/>
    <property type="match status" value="1"/>
</dbReference>
<evidence type="ECO:0000313" key="19">
    <source>
        <dbReference type="EMBL" id="KAF0047547.1"/>
    </source>
</evidence>
<feature type="domain" description="CCHC HIVEP-type" evidence="18">
    <location>
        <begin position="634"/>
        <end position="664"/>
    </location>
</feature>
<keyword evidence="11" id="KW-0804">Transcription</keyword>
<feature type="compositionally biased region" description="Basic and acidic residues" evidence="16">
    <location>
        <begin position="2506"/>
        <end position="2523"/>
    </location>
</feature>
<dbReference type="FunFam" id="3.30.160.60:FF:000145">
    <property type="entry name" value="Zinc finger protein 574"/>
    <property type="match status" value="1"/>
</dbReference>
<evidence type="ECO:0008006" key="21">
    <source>
        <dbReference type="Google" id="ProtNLM"/>
    </source>
</evidence>
<dbReference type="PANTHER" id="PTHR45944:SF6">
    <property type="entry name" value="HIVEP ZINC FINGER 3A"/>
    <property type="match status" value="1"/>
</dbReference>
<dbReference type="InterPro" id="IPR019764">
    <property type="entry name" value="Endothelin_toxin_CS"/>
</dbReference>
<feature type="compositionally biased region" description="Basic and acidic residues" evidence="16">
    <location>
        <begin position="1499"/>
        <end position="1536"/>
    </location>
</feature>
<feature type="compositionally biased region" description="Low complexity" evidence="16">
    <location>
        <begin position="1592"/>
        <end position="1603"/>
    </location>
</feature>
<evidence type="ECO:0000256" key="7">
    <source>
        <dbReference type="ARBA" id="ARBA00022771"/>
    </source>
</evidence>
<dbReference type="InterPro" id="IPR051969">
    <property type="entry name" value="Zinc-finger_DNA-bd_regulators"/>
</dbReference>
<feature type="compositionally biased region" description="Basic and acidic residues" evidence="16">
    <location>
        <begin position="2262"/>
        <end position="2488"/>
    </location>
</feature>
<evidence type="ECO:0000256" key="8">
    <source>
        <dbReference type="ARBA" id="ARBA00022833"/>
    </source>
</evidence>
<dbReference type="InterPro" id="IPR001928">
    <property type="entry name" value="Endothln-like_toxin"/>
</dbReference>
<feature type="compositionally biased region" description="Basic and acidic residues" evidence="16">
    <location>
        <begin position="2228"/>
        <end position="2254"/>
    </location>
</feature>
<feature type="compositionally biased region" description="Basic and acidic residues" evidence="16">
    <location>
        <begin position="178"/>
        <end position="187"/>
    </location>
</feature>
<evidence type="ECO:0000256" key="16">
    <source>
        <dbReference type="SAM" id="MobiDB-lite"/>
    </source>
</evidence>
<feature type="compositionally biased region" description="Polar residues" evidence="16">
    <location>
        <begin position="376"/>
        <end position="408"/>
    </location>
</feature>
<dbReference type="GO" id="GO:0000981">
    <property type="term" value="F:DNA-binding transcription factor activity, RNA polymerase II-specific"/>
    <property type="evidence" value="ECO:0007669"/>
    <property type="project" value="TreeGrafter"/>
</dbReference>
<feature type="region of interest" description="Disordered" evidence="16">
    <location>
        <begin position="1383"/>
        <end position="1423"/>
    </location>
</feature>
<evidence type="ECO:0000256" key="6">
    <source>
        <dbReference type="ARBA" id="ARBA00022737"/>
    </source>
</evidence>
<dbReference type="GO" id="GO:0008270">
    <property type="term" value="F:zinc ion binding"/>
    <property type="evidence" value="ECO:0007669"/>
    <property type="project" value="UniProtKB-KW"/>
</dbReference>
<feature type="domain" description="C2H2-type" evidence="17">
    <location>
        <begin position="263"/>
        <end position="290"/>
    </location>
</feature>
<feature type="compositionally biased region" description="Polar residues" evidence="16">
    <location>
        <begin position="210"/>
        <end position="220"/>
    </location>
</feature>
<comment type="subcellular location">
    <subcellularLocation>
        <location evidence="1">Nucleus</location>
    </subcellularLocation>
    <subcellularLocation>
        <location evidence="2">Secreted</location>
    </subcellularLocation>
</comment>
<feature type="domain" description="C2H2-type" evidence="17">
    <location>
        <begin position="235"/>
        <end position="262"/>
    </location>
</feature>
<dbReference type="PROSITE" id="PS50157">
    <property type="entry name" value="ZINC_FINGER_C2H2_2"/>
    <property type="match status" value="2"/>
</dbReference>
<dbReference type="GO" id="GO:0019229">
    <property type="term" value="P:regulation of vasoconstriction"/>
    <property type="evidence" value="ECO:0007669"/>
    <property type="project" value="InterPro"/>
</dbReference>
<evidence type="ECO:0000256" key="1">
    <source>
        <dbReference type="ARBA" id="ARBA00004123"/>
    </source>
</evidence>
<feature type="compositionally biased region" description="Low complexity" evidence="16">
    <location>
        <begin position="550"/>
        <end position="568"/>
    </location>
</feature>
<organism evidence="19 20">
    <name type="scientific">Scophthalmus maximus</name>
    <name type="common">Turbot</name>
    <name type="synonym">Psetta maxima</name>
    <dbReference type="NCBI Taxonomy" id="52904"/>
    <lineage>
        <taxon>Eukaryota</taxon>
        <taxon>Metazoa</taxon>
        <taxon>Chordata</taxon>
        <taxon>Craniata</taxon>
        <taxon>Vertebrata</taxon>
        <taxon>Euteleostomi</taxon>
        <taxon>Actinopterygii</taxon>
        <taxon>Neopterygii</taxon>
        <taxon>Teleostei</taxon>
        <taxon>Neoteleostei</taxon>
        <taxon>Acanthomorphata</taxon>
        <taxon>Carangaria</taxon>
        <taxon>Pleuronectiformes</taxon>
        <taxon>Pleuronectoidei</taxon>
        <taxon>Scophthalmidae</taxon>
        <taxon>Scophthalmus</taxon>
    </lineage>
</organism>
<evidence type="ECO:0000256" key="9">
    <source>
        <dbReference type="ARBA" id="ARBA00022858"/>
    </source>
</evidence>
<protein>
    <recommendedName>
        <fullName evidence="21">Transcription factor HIVEP3</fullName>
    </recommendedName>
</protein>
<dbReference type="GO" id="GO:0005634">
    <property type="term" value="C:nucleus"/>
    <property type="evidence" value="ECO:0007669"/>
    <property type="project" value="UniProtKB-SubCell"/>
</dbReference>
<keyword evidence="12" id="KW-0539">Nucleus</keyword>
<dbReference type="GO" id="GO:0005576">
    <property type="term" value="C:extracellular region"/>
    <property type="evidence" value="ECO:0007669"/>
    <property type="project" value="UniProtKB-SubCell"/>
</dbReference>
<feature type="region of interest" description="Disordered" evidence="16">
    <location>
        <begin position="2084"/>
        <end position="2107"/>
    </location>
</feature>
<sequence length="2586" mass="289327">MWRFRSNVSPSVIMIGRRVLTENSRISVKATFIKAGDSVYRFSVLAPLTFNPKGLLRSCSYFESHNWKCPAPPVEETSAGLTELGTPWPHRREVKLSIPQTLHSRLTPGEQSGGQEHCQPESPHRGLPPKSPSQHRQQQQTSSPKPHGRQQQHKQSRKQHPERKRLRHQRQSTDSDTVPEHKHEATTETKATTVSSLSPGVPPSSAGGPTQSKPESQESTPKQKRERKPQRPGKYVCTYCGRACAKPSVLQKHIRSHTGERPYPCAPCGFSFKTKSNLYKHCKSHTHRVKAGLALGEPRSLEEQVTESEDETRHISSASSHSERQSSVASIKSHDTDRAKDCTTGSDDSYAVKKRLALRLSRGKQGPQDSLDEKTSSLIVGSKGSTESGYFSRSESTEQTQDSPPNTSAKSYAEIILGKYGRLGHLQRMSRHHNQQPSSQKEKIIPFTVPKKQVIDHITKLITINEAVVDTSKIDSVKPRRFSLSRKNSSETQKTSSSKEPLIHSPKAGDLGYKSSGSITMGVPCEKFHHQSLNVEQPAVQTSTAPLVRSHSMPSSASSFDPSSGGPSKFRQSQSFDERKHSETQASRRYGMLRRQPAIEIPLGAELTKEEHEGSHSFYPDSVTTVPDHKQSQPRQYECEACGTGCKDWEGYKKHKQSLCSSHHPRNEVVISQMQFSQLINHAVRAGASTVRKRRKEESFEFDDPCSPSSPSPALLSGQCKDDSSVSTDGTRRPSLQTCSVIQHTSSFEKQESLCNENQGAEATKNSSSHEAQPQQQSSKLASRKLVRQPSVQVPEILVTEDSRMSTKTSVEPASTAKTPEKPEEFQWPQRSSSLAQLPIEKLPPKKKRLRLAEVAQSSGESSFDSISLPRSPSQESSASYASSRSTSFEESNRPDMETATLSPLRRSRAPHMLTVPGVHQHREMRRSASEQAPHDPQPGVLMAETRSKSFDYSCLSPERSAVGWRERRKCLLMRHTTIRDPDEEEEDRCNLPSCSPDCVKTSTCTQASPASVCCSRSPTSPLSGDTLLRYPVTQWKLSQNIQLTGSTELLCSHGPSVDIVKEEASHAGQPPPQAPQPYSTHGPSGAARALYLPMSTGLKLEIPLRHNDDYSDTRVSHAYSQLSVPHITSSLELLRPVASPSVAVRLQTDTLTPACAIYTTMSQPNPPRPRGAVDALSHNVGIPAAEYRNHRDTSQDFQLWSDDGLRLSGTGGNKRMLSPSNSIELLPESTQQQKRVKEGEEREVGCVDKAPMDPCGQELKLENQSCPPGVCSPIPHVGPSFPSLLSSTCNSWCYLNYIKPNPSPLDEQKPSVYSSWSTSSYNPNPPGLSSKTALSLLHCKQRLSPAIYTISPMSVSTTESMEQEDNKRLYSTEVYNSLSYCGDHEGTGKGPPPAEDIRSNAEEVKEQQTKKEEDGVQSCSRIKEPPAVWISEQRSNEKYGPAHGGGGGMRCDDCGFRLKNTSVLQRCTDRCLGSPHCNCGNCIVVFGARGVCEDQPLHPEKQKDHRYSDLGKGRHGEVDNGVDKDGGCEDNRPEVAESFGAASSDGEKRHAGGQQMEPDPGASVPLPPKDSARKSSAKARRALFARKPLDASTSLSPPRSASPRPPPVSLSPSDCLVSNSPLRPVSPVRGLSPVIVQPHGSTSCGPPGSLADTSAQRHTSFHPRDRPSAARLHSAVFFPVARSIFCDVKIPRHLQEFPSVSGSSSKTENDCVPFLFLSVTSSSGLDFRIGFKAIYGCGHPLSDRPELPAQAPHSQHVRTKRCSCNSWDDKECIYFCHLDIIWVNTPSKLLPYGLGSPLSRRRRRRSTDRCKCTDGADKTCSSFCQVSNQNLRTDPGSPLENSENGISNKLLASFRSVVKSNMATAKGIPSPDKNTASVNRLESRTRRDRSGSGTGWPISAATADTKNTKSSHGRAAGTSRKEAGPRQERRGEVSLETTGHLDPHLNPSNPNHYPCLGPTVRLDANTLRPAEDQGMGAICIAMTPSICAAASSNRCKLNLAANLQTLTLPSDGCLKNVILTRDGQRRRASAVTDDTPGERVCCPSDTGGEVTGEVYDDCCETQVFSSGSIMMTQRDDEVDLQHGTKDGEEANSGGGTPPTKRKGKFSKMGRIFKPWKWRKKKPSEKFAETSITLERKISVRKSRQELIARGLLKDIPENESNNVIHSKAPPVKNGHPVPMDVDRVSEAGARVSRGESDMKVNPLRLVQGEERRGRVASDASRTNRAPLDVDSHARLAVEADRRSRLPSDVDKKGGSLPRGPPQDDRYRREERRDGRDEREDRGRKDREDVERKDRDIRDRPEWRDDRERRDERRGGDERERRDRDERERKDRDERERRDRDEKERRDRDEKERRDRDEKERRDWDERERRDRDEKERREREEKERRDRDERERRDHRDRRDDRDRRPEREKRENRDERKDDREDKERKDARAERDERERKDDRDRREDRERREDRWDEWAKRNERERRDEREKRGEKERREKLDDLRPLLRPVSELSLRPSLQKSSSEENKKTRPASESDRRSTLPRNSPTTEFRDRSGRALIDSLKNSLQTASGVRERSVINVIDLHEQSTLTCLLCREKPRWCA</sequence>
<feature type="region of interest" description="Disordered" evidence="16">
    <location>
        <begin position="2190"/>
        <end position="2540"/>
    </location>
</feature>
<dbReference type="Pfam" id="PF00322">
    <property type="entry name" value="Endothelin"/>
    <property type="match status" value="1"/>
</dbReference>
<evidence type="ECO:0000259" key="18">
    <source>
        <dbReference type="PROSITE" id="PS51811"/>
    </source>
</evidence>
<evidence type="ECO:0000256" key="10">
    <source>
        <dbReference type="ARBA" id="ARBA00023015"/>
    </source>
</evidence>
<feature type="region of interest" description="Disordered" evidence="16">
    <location>
        <begin position="1864"/>
        <end position="1934"/>
    </location>
</feature>
<feature type="compositionally biased region" description="Basic and acidic residues" evidence="16">
    <location>
        <begin position="1396"/>
        <end position="1415"/>
    </location>
</feature>
<keyword evidence="4" id="KW-0964">Secreted</keyword>
<keyword evidence="7 14" id="KW-0863">Zinc-finger</keyword>
<dbReference type="PRINTS" id="PR00365">
    <property type="entry name" value="ENDOTHELIN"/>
</dbReference>
<feature type="compositionally biased region" description="Low complexity" evidence="16">
    <location>
        <begin position="490"/>
        <end position="500"/>
    </location>
</feature>
<feature type="compositionally biased region" description="Polar residues" evidence="16">
    <location>
        <begin position="104"/>
        <end position="114"/>
    </location>
</feature>
<feature type="compositionally biased region" description="Low complexity" evidence="16">
    <location>
        <begin position="866"/>
        <end position="890"/>
    </location>
</feature>
<feature type="compositionally biased region" description="Low complexity" evidence="16">
    <location>
        <begin position="316"/>
        <end position="330"/>
    </location>
</feature>
<evidence type="ECO:0000256" key="4">
    <source>
        <dbReference type="ARBA" id="ARBA00022525"/>
    </source>
</evidence>
<dbReference type="Proteomes" id="UP000438429">
    <property type="component" value="Unassembled WGS sequence"/>
</dbReference>
<feature type="region of interest" description="Disordered" evidence="16">
    <location>
        <begin position="688"/>
        <end position="733"/>
    </location>
</feature>
<feature type="region of interest" description="Disordered" evidence="16">
    <location>
        <begin position="541"/>
        <end position="591"/>
    </location>
</feature>
<comment type="similarity">
    <text evidence="3">Belongs to the endothelin/sarafotoxin family.</text>
</comment>
<feature type="compositionally biased region" description="Basic and acidic residues" evidence="16">
    <location>
        <begin position="1882"/>
        <end position="1891"/>
    </location>
</feature>
<keyword evidence="10" id="KW-0805">Transcription regulation</keyword>
<keyword evidence="9" id="KW-0838">Vasoactive</keyword>
<dbReference type="SUPFAM" id="SSF57667">
    <property type="entry name" value="beta-beta-alpha zinc fingers"/>
    <property type="match status" value="1"/>
</dbReference>
<comment type="caution">
    <text evidence="19">The sequence shown here is derived from an EMBL/GenBank/DDBJ whole genome shotgun (WGS) entry which is preliminary data.</text>
</comment>
<dbReference type="InterPro" id="IPR013087">
    <property type="entry name" value="Znf_C2H2_type"/>
</dbReference>
<evidence type="ECO:0000256" key="3">
    <source>
        <dbReference type="ARBA" id="ARBA00010959"/>
    </source>
</evidence>
<feature type="compositionally biased region" description="Basic residues" evidence="16">
    <location>
        <begin position="222"/>
        <end position="231"/>
    </location>
</feature>